<keyword evidence="1" id="KW-0472">Membrane</keyword>
<dbReference type="AlphaFoldDB" id="A0A2T4Z929"/>
<name>A0A2T4Z929_9BACL</name>
<organism evidence="2 3">
    <name type="scientific">Desmospora activa DSM 45169</name>
    <dbReference type="NCBI Taxonomy" id="1121389"/>
    <lineage>
        <taxon>Bacteria</taxon>
        <taxon>Bacillati</taxon>
        <taxon>Bacillota</taxon>
        <taxon>Bacilli</taxon>
        <taxon>Bacillales</taxon>
        <taxon>Thermoactinomycetaceae</taxon>
        <taxon>Desmospora</taxon>
    </lineage>
</organism>
<protein>
    <recommendedName>
        <fullName evidence="4">DUF4064 domain-containing protein</fullName>
    </recommendedName>
</protein>
<dbReference type="Proteomes" id="UP000241639">
    <property type="component" value="Unassembled WGS sequence"/>
</dbReference>
<comment type="caution">
    <text evidence="2">The sequence shown here is derived from an EMBL/GenBank/DDBJ whole genome shotgun (WGS) entry which is preliminary data.</text>
</comment>
<keyword evidence="3" id="KW-1185">Reference proteome</keyword>
<keyword evidence="1" id="KW-1133">Transmembrane helix</keyword>
<accession>A0A2T4Z929</accession>
<evidence type="ECO:0000313" key="2">
    <source>
        <dbReference type="EMBL" id="PTM58402.1"/>
    </source>
</evidence>
<dbReference type="OrthoDB" id="2623361at2"/>
<dbReference type="EMBL" id="PZZP01000001">
    <property type="protein sequence ID" value="PTM58402.1"/>
    <property type="molecule type" value="Genomic_DNA"/>
</dbReference>
<reference evidence="2 3" key="1">
    <citation type="submission" date="2018-04" db="EMBL/GenBank/DDBJ databases">
        <title>Genomic Encyclopedia of Archaeal and Bacterial Type Strains, Phase II (KMG-II): from individual species to whole genera.</title>
        <authorList>
            <person name="Goeker M."/>
        </authorList>
    </citation>
    <scope>NUCLEOTIDE SEQUENCE [LARGE SCALE GENOMIC DNA]</scope>
    <source>
        <strain evidence="2 3">DSM 45169</strain>
    </source>
</reference>
<evidence type="ECO:0000256" key="1">
    <source>
        <dbReference type="SAM" id="Phobius"/>
    </source>
</evidence>
<sequence>MSRTTELVLGIIGGVIGFGGAFFALFFGALDAEFTGNESVLNSGAAAFWFSALAIIGAIVVKFWAKIGGALMALSGLALLWNIGLFGVLPALLLIAAGMMGIFRKGKRQVEEKAA</sequence>
<feature type="transmembrane region" description="Helical" evidence="1">
    <location>
        <begin position="77"/>
        <end position="103"/>
    </location>
</feature>
<evidence type="ECO:0008006" key="4">
    <source>
        <dbReference type="Google" id="ProtNLM"/>
    </source>
</evidence>
<feature type="transmembrane region" description="Helical" evidence="1">
    <location>
        <begin position="7"/>
        <end position="27"/>
    </location>
</feature>
<dbReference type="RefSeq" id="WP_107725216.1">
    <property type="nucleotide sequence ID" value="NZ_PZZP01000001.1"/>
</dbReference>
<evidence type="ECO:0000313" key="3">
    <source>
        <dbReference type="Proteomes" id="UP000241639"/>
    </source>
</evidence>
<proteinExistence type="predicted"/>
<gene>
    <name evidence="2" type="ORF">C8J48_0985</name>
</gene>
<keyword evidence="1" id="KW-0812">Transmembrane</keyword>
<feature type="transmembrane region" description="Helical" evidence="1">
    <location>
        <begin position="47"/>
        <end position="65"/>
    </location>
</feature>